<feature type="region of interest" description="Disordered" evidence="1">
    <location>
        <begin position="1"/>
        <end position="27"/>
    </location>
</feature>
<name>A0A8H4ANS3_GIGMA</name>
<keyword evidence="3" id="KW-1185">Reference proteome</keyword>
<accession>A0A8H4ANS3</accession>
<protein>
    <submittedName>
        <fullName evidence="2">Uncharacterized protein</fullName>
    </submittedName>
</protein>
<dbReference type="Proteomes" id="UP000439903">
    <property type="component" value="Unassembled WGS sequence"/>
</dbReference>
<reference evidence="2 3" key="1">
    <citation type="journal article" date="2019" name="Environ. Microbiol.">
        <title>At the nexus of three kingdoms: the genome of the mycorrhizal fungus Gigaspora margarita provides insights into plant, endobacterial and fungal interactions.</title>
        <authorList>
            <person name="Venice F."/>
            <person name="Ghignone S."/>
            <person name="Salvioli di Fossalunga A."/>
            <person name="Amselem J."/>
            <person name="Novero M."/>
            <person name="Xianan X."/>
            <person name="Sedzielewska Toro K."/>
            <person name="Morin E."/>
            <person name="Lipzen A."/>
            <person name="Grigoriev I.V."/>
            <person name="Henrissat B."/>
            <person name="Martin F.M."/>
            <person name="Bonfante P."/>
        </authorList>
    </citation>
    <scope>NUCLEOTIDE SEQUENCE [LARGE SCALE GENOMIC DNA]</scope>
    <source>
        <strain evidence="2 3">BEG34</strain>
    </source>
</reference>
<evidence type="ECO:0000256" key="1">
    <source>
        <dbReference type="SAM" id="MobiDB-lite"/>
    </source>
</evidence>
<evidence type="ECO:0000313" key="3">
    <source>
        <dbReference type="Proteomes" id="UP000439903"/>
    </source>
</evidence>
<dbReference type="OrthoDB" id="2444167at2759"/>
<comment type="caution">
    <text evidence="2">The sequence shown here is derived from an EMBL/GenBank/DDBJ whole genome shotgun (WGS) entry which is preliminary data.</text>
</comment>
<dbReference type="EMBL" id="WTPW01000376">
    <property type="protein sequence ID" value="KAF0517620.1"/>
    <property type="molecule type" value="Genomic_DNA"/>
</dbReference>
<dbReference type="AlphaFoldDB" id="A0A8H4ANS3"/>
<organism evidence="2 3">
    <name type="scientific">Gigaspora margarita</name>
    <dbReference type="NCBI Taxonomy" id="4874"/>
    <lineage>
        <taxon>Eukaryota</taxon>
        <taxon>Fungi</taxon>
        <taxon>Fungi incertae sedis</taxon>
        <taxon>Mucoromycota</taxon>
        <taxon>Glomeromycotina</taxon>
        <taxon>Glomeromycetes</taxon>
        <taxon>Diversisporales</taxon>
        <taxon>Gigasporaceae</taxon>
        <taxon>Gigaspora</taxon>
    </lineage>
</organism>
<feature type="compositionally biased region" description="Basic residues" evidence="1">
    <location>
        <begin position="1"/>
        <end position="17"/>
    </location>
</feature>
<feature type="compositionally biased region" description="Low complexity" evidence="1">
    <location>
        <begin position="56"/>
        <end position="66"/>
    </location>
</feature>
<gene>
    <name evidence="2" type="ORF">F8M41_016886</name>
</gene>
<feature type="region of interest" description="Disordered" evidence="1">
    <location>
        <begin position="56"/>
        <end position="95"/>
    </location>
</feature>
<sequence>MSSKSKKRKAVQKKPQKQRSVETNEASLESYKTTLLVQNNFAMMISQTPTAINLTSSSEIDTPSSSNEIYVPSVSKDIPNKLPGQSLENKEEQPPTFTELEYNVKWPDQSQNKKRNLSNDYNELSDSSVEECNELHKKKSSVYSPLSEECNELHQKKSSVYSPLSEENNYHDNAMMYKDQLQQLEIQRTNETRLFTVDDFNYTITLLDSKINALYKLCRFLRKLTMLDGLTEKFWNIISPLNLLIFKARAYKEVAKQLIPTNLFPSTREYRIALESYLSEHAENFISSIGENAWISMFDSKILSECHSKRNDIAAAIRHTLFSVFNEEHLDHIDSNISPIKLAEWKSSVKTKAAYEELFKDQQILLKIGYTVFKQYKNKELPPLHCAFILSICDILLNPKSLNIKCSDKSVMRRVDAFLREFESKKPITPQIILVIAEAEANELKEIKLKNQKNNYKNESFSSSIQGSEDLDNDYDNLMNNLDSQFSNSNYA</sequence>
<proteinExistence type="predicted"/>
<evidence type="ECO:0000313" key="2">
    <source>
        <dbReference type="EMBL" id="KAF0517620.1"/>
    </source>
</evidence>